<feature type="compositionally biased region" description="Pro residues" evidence="1">
    <location>
        <begin position="100"/>
        <end position="113"/>
    </location>
</feature>
<accession>A0A248LFH3</accession>
<dbReference type="PANTHER" id="PTHR34475">
    <property type="match status" value="1"/>
</dbReference>
<gene>
    <name evidence="4" type="ORF">LHGZ1_0676</name>
</gene>
<evidence type="ECO:0000313" key="4">
    <source>
        <dbReference type="EMBL" id="ASJ23507.1"/>
    </source>
</evidence>
<dbReference type="Pfam" id="PF13464">
    <property type="entry name" value="RodZ_C"/>
    <property type="match status" value="1"/>
</dbReference>
<dbReference type="Proteomes" id="UP000197424">
    <property type="component" value="Chromosome"/>
</dbReference>
<name>A0A248LFH3_9NEIS</name>
<dbReference type="InterPro" id="IPR025194">
    <property type="entry name" value="RodZ-like_C"/>
</dbReference>
<feature type="domain" description="HTH cro/C1-type" evidence="3">
    <location>
        <begin position="19"/>
        <end position="80"/>
    </location>
</feature>
<dbReference type="InterPro" id="IPR001387">
    <property type="entry name" value="Cro/C1-type_HTH"/>
</dbReference>
<dbReference type="RefSeq" id="WP_161493469.1">
    <property type="nucleotide sequence ID" value="NZ_CP022115.1"/>
</dbReference>
<evidence type="ECO:0000259" key="3">
    <source>
        <dbReference type="SMART" id="SM00530"/>
    </source>
</evidence>
<dbReference type="EMBL" id="CP022115">
    <property type="protein sequence ID" value="ASJ23507.1"/>
    <property type="molecule type" value="Genomic_DNA"/>
</dbReference>
<dbReference type="GO" id="GO:0003677">
    <property type="term" value="F:DNA binding"/>
    <property type="evidence" value="ECO:0007669"/>
    <property type="project" value="InterPro"/>
</dbReference>
<feature type="region of interest" description="Disordered" evidence="1">
    <location>
        <begin position="156"/>
        <end position="222"/>
    </location>
</feature>
<dbReference type="InterPro" id="IPR010982">
    <property type="entry name" value="Lambda_DNA-bd_dom_sf"/>
</dbReference>
<sequence length="302" mass="31331">MSSEVNPQPSSPLQSAGVVLSNERIKRGISIQEVADQIKLSRKQIEAIEADAYDRLPGPTFARGFVRNYARFLGLDPVPLLAWMDQNLPSTAVAAHPEPVAPVEPQPEMPQRPAPGSSKRGSGRLIGGLVLLAAIGAAGWALFGAIRQPSMPQAALVPSEATAEAEPAPPTEEAADPQVEAAVTEPAAPAPAEPAAAPAEPAPAPAASTPASVDTTRPTTTDSAAAGIRVQARQNAWVSITDANDDKLVYGEVTAGSERSVSGKPPYRIVIGNAQHAQLFFNGQPVDLASKTKGSTAKLTLE</sequence>
<dbReference type="Pfam" id="PF13413">
    <property type="entry name" value="HTH_25"/>
    <property type="match status" value="1"/>
</dbReference>
<dbReference type="PANTHER" id="PTHR34475:SF1">
    <property type="entry name" value="CYTOSKELETON PROTEIN RODZ"/>
    <property type="match status" value="1"/>
</dbReference>
<feature type="compositionally biased region" description="Low complexity" evidence="1">
    <location>
        <begin position="193"/>
        <end position="212"/>
    </location>
</feature>
<feature type="transmembrane region" description="Helical" evidence="2">
    <location>
        <begin position="125"/>
        <end position="146"/>
    </location>
</feature>
<evidence type="ECO:0000256" key="2">
    <source>
        <dbReference type="SAM" id="Phobius"/>
    </source>
</evidence>
<keyword evidence="2" id="KW-0472">Membrane</keyword>
<feature type="compositionally biased region" description="Polar residues" evidence="1">
    <location>
        <begin position="213"/>
        <end position="222"/>
    </location>
</feature>
<dbReference type="SMART" id="SM00530">
    <property type="entry name" value="HTH_XRE"/>
    <property type="match status" value="1"/>
</dbReference>
<dbReference type="InterPro" id="IPR050400">
    <property type="entry name" value="Bact_Cytoskel_RodZ"/>
</dbReference>
<evidence type="ECO:0000313" key="5">
    <source>
        <dbReference type="Proteomes" id="UP000197424"/>
    </source>
</evidence>
<reference evidence="5" key="1">
    <citation type="submission" date="2017-06" db="EMBL/GenBank/DDBJ databases">
        <title>Whole genome sequence of Laribacter hongkongensis LHGZ1.</title>
        <authorList>
            <person name="Chen D."/>
            <person name="Wu H."/>
            <person name="Chen J."/>
        </authorList>
    </citation>
    <scope>NUCLEOTIDE SEQUENCE [LARGE SCALE GENOMIC DNA]</scope>
    <source>
        <strain evidence="5">LHGZ1</strain>
    </source>
</reference>
<keyword evidence="2" id="KW-0812">Transmembrane</keyword>
<feature type="region of interest" description="Disordered" evidence="1">
    <location>
        <begin position="100"/>
        <end position="121"/>
    </location>
</feature>
<dbReference type="Gene3D" id="1.10.260.40">
    <property type="entry name" value="lambda repressor-like DNA-binding domains"/>
    <property type="match status" value="1"/>
</dbReference>
<dbReference type="SUPFAM" id="SSF47413">
    <property type="entry name" value="lambda repressor-like DNA-binding domains"/>
    <property type="match status" value="1"/>
</dbReference>
<keyword evidence="2" id="KW-1133">Transmembrane helix</keyword>
<evidence type="ECO:0000256" key="1">
    <source>
        <dbReference type="SAM" id="MobiDB-lite"/>
    </source>
</evidence>
<dbReference type="AlphaFoldDB" id="A0A248LFH3"/>
<proteinExistence type="predicted"/>
<organism evidence="4 5">
    <name type="scientific">Laribacter hongkongensis</name>
    <dbReference type="NCBI Taxonomy" id="168471"/>
    <lineage>
        <taxon>Bacteria</taxon>
        <taxon>Pseudomonadati</taxon>
        <taxon>Pseudomonadota</taxon>
        <taxon>Betaproteobacteria</taxon>
        <taxon>Neisseriales</taxon>
        <taxon>Aquaspirillaceae</taxon>
        <taxon>Laribacter</taxon>
    </lineage>
</organism>
<protein>
    <submittedName>
        <fullName evidence="4">Transcriptional regulator</fullName>
    </submittedName>
</protein>
<dbReference type="CDD" id="cd00093">
    <property type="entry name" value="HTH_XRE"/>
    <property type="match status" value="1"/>
</dbReference>